<protein>
    <submittedName>
        <fullName evidence="1">Uncharacterized protein</fullName>
    </submittedName>
</protein>
<gene>
    <name evidence="1" type="ORF">RDB_LOCUS121115</name>
</gene>
<dbReference type="AlphaFoldDB" id="A0A8H2XY43"/>
<dbReference type="EMBL" id="CAJMWS010000345">
    <property type="protein sequence ID" value="CAE6436346.1"/>
    <property type="molecule type" value="Genomic_DNA"/>
</dbReference>
<accession>A0A8H2XY43</accession>
<evidence type="ECO:0000313" key="1">
    <source>
        <dbReference type="EMBL" id="CAE6436346.1"/>
    </source>
</evidence>
<name>A0A8H2XY43_9AGAM</name>
<sequence>MGYTDATYTHKYGVAPPASIILAQSGELSGIQVPIPSGANLSVLIRQTLEKFGIRRRANTVESGPAIILEEVSRKPRSIRLGLETLERLVRWRPDDGGGDQR</sequence>
<evidence type="ECO:0000313" key="2">
    <source>
        <dbReference type="Proteomes" id="UP000663846"/>
    </source>
</evidence>
<dbReference type="Proteomes" id="UP000663846">
    <property type="component" value="Unassembled WGS sequence"/>
</dbReference>
<comment type="caution">
    <text evidence="1">The sequence shown here is derived from an EMBL/GenBank/DDBJ whole genome shotgun (WGS) entry which is preliminary data.</text>
</comment>
<organism evidence="1 2">
    <name type="scientific">Rhizoctonia solani</name>
    <dbReference type="NCBI Taxonomy" id="456999"/>
    <lineage>
        <taxon>Eukaryota</taxon>
        <taxon>Fungi</taxon>
        <taxon>Dikarya</taxon>
        <taxon>Basidiomycota</taxon>
        <taxon>Agaricomycotina</taxon>
        <taxon>Agaricomycetes</taxon>
        <taxon>Cantharellales</taxon>
        <taxon>Ceratobasidiaceae</taxon>
        <taxon>Rhizoctonia</taxon>
    </lineage>
</organism>
<proteinExistence type="predicted"/>
<reference evidence="1" key="1">
    <citation type="submission" date="2021-01" db="EMBL/GenBank/DDBJ databases">
        <authorList>
            <person name="Kaushik A."/>
        </authorList>
    </citation>
    <scope>NUCLEOTIDE SEQUENCE</scope>
    <source>
        <strain evidence="1">AG1-1C</strain>
    </source>
</reference>